<sequence>MAFSVRNLGKLTKNFKKSLILPSRLANSGRYEQLINTMPETRVTTLSNGLRVATEDYGLPTCTVGIWIDAGSRFETEKTNGTAHFLEHMAFKGTKRRTQTDLELEVENMGAHLNAYTSREQTVYYAKAFSKDLPKAVDILSDILQNSTLGEAEIERERGVILREMQEVETNLQEVVFDHLHATAYQGTPLGRTILGPTENIKSINAKDLRDYINTHYKPSRMVLAAAGGVNHDDLVKLAEQHFGSLKNDSNTEVQGLQPCRFTGSEIRVRDDDLRLAHIAVSVEGTSWSDADTIPLMVASTMLGSWDRSMANGGNTGSRLAQKSAHNNLCHSFQAFNTCYADTGLWGVYFVTDRMKIDDFMIVLQEEWMRFCTSVTEAEVNRAKNLLRTNILLQLDGSTPICEEIGRQLLVYNRRLPLAELEERIEAVNANVIRKVAMKYIYDQCPAISAVGPVEQLPDYNRTRGRMWLARF</sequence>
<comment type="cofactor">
    <cofactor evidence="2">
        <name>Zn(2+)</name>
        <dbReference type="ChEBI" id="CHEBI:29105"/>
    </cofactor>
</comment>
<name>A0A814ICE0_9BILA</name>
<dbReference type="GO" id="GO:0004222">
    <property type="term" value="F:metalloendopeptidase activity"/>
    <property type="evidence" value="ECO:0007669"/>
    <property type="project" value="UniProtKB-EC"/>
</dbReference>
<feature type="domain" description="Peptidase M16 N-terminal" evidence="16">
    <location>
        <begin position="51"/>
        <end position="197"/>
    </location>
</feature>
<dbReference type="GO" id="GO:0005759">
    <property type="term" value="C:mitochondrial matrix"/>
    <property type="evidence" value="ECO:0007669"/>
    <property type="project" value="UniProtKB-ARBA"/>
</dbReference>
<evidence type="ECO:0000256" key="2">
    <source>
        <dbReference type="ARBA" id="ARBA00001947"/>
    </source>
</evidence>
<evidence type="ECO:0000256" key="12">
    <source>
        <dbReference type="ARBA" id="ARBA00023049"/>
    </source>
</evidence>
<dbReference type="PANTHER" id="PTHR11851:SF149">
    <property type="entry name" value="GH01077P"/>
    <property type="match status" value="1"/>
</dbReference>
<evidence type="ECO:0000256" key="9">
    <source>
        <dbReference type="ARBA" id="ARBA00022801"/>
    </source>
</evidence>
<organism evidence="18 19">
    <name type="scientific">Brachionus calyciflorus</name>
    <dbReference type="NCBI Taxonomy" id="104777"/>
    <lineage>
        <taxon>Eukaryota</taxon>
        <taxon>Metazoa</taxon>
        <taxon>Spiralia</taxon>
        <taxon>Gnathifera</taxon>
        <taxon>Rotifera</taxon>
        <taxon>Eurotatoria</taxon>
        <taxon>Monogononta</taxon>
        <taxon>Pseudotrocha</taxon>
        <taxon>Ploima</taxon>
        <taxon>Brachionidae</taxon>
        <taxon>Brachionus</taxon>
    </lineage>
</organism>
<evidence type="ECO:0000256" key="13">
    <source>
        <dbReference type="ARBA" id="ARBA00023128"/>
    </source>
</evidence>
<dbReference type="InterPro" id="IPR007863">
    <property type="entry name" value="Peptidase_M16_C"/>
</dbReference>
<proteinExistence type="inferred from homology"/>
<evidence type="ECO:0000313" key="18">
    <source>
        <dbReference type="EMBL" id="CAF1022527.1"/>
    </source>
</evidence>
<evidence type="ECO:0000256" key="5">
    <source>
        <dbReference type="ARBA" id="ARBA00012299"/>
    </source>
</evidence>
<dbReference type="PROSITE" id="PS00143">
    <property type="entry name" value="INSULINASE"/>
    <property type="match status" value="1"/>
</dbReference>
<evidence type="ECO:0000256" key="4">
    <source>
        <dbReference type="ARBA" id="ARBA00007261"/>
    </source>
</evidence>
<dbReference type="Proteomes" id="UP000663879">
    <property type="component" value="Unassembled WGS sequence"/>
</dbReference>
<evidence type="ECO:0000256" key="14">
    <source>
        <dbReference type="ARBA" id="ARBA00031018"/>
    </source>
</evidence>
<keyword evidence="8" id="KW-0479">Metal-binding</keyword>
<evidence type="ECO:0000256" key="11">
    <source>
        <dbReference type="ARBA" id="ARBA00022946"/>
    </source>
</evidence>
<keyword evidence="13" id="KW-0496">Mitochondrion</keyword>
<dbReference type="Pfam" id="PF05193">
    <property type="entry name" value="Peptidase_M16_C"/>
    <property type="match status" value="1"/>
</dbReference>
<evidence type="ECO:0000259" key="16">
    <source>
        <dbReference type="Pfam" id="PF00675"/>
    </source>
</evidence>
<evidence type="ECO:0000313" key="19">
    <source>
        <dbReference type="Proteomes" id="UP000663879"/>
    </source>
</evidence>
<evidence type="ECO:0000256" key="3">
    <source>
        <dbReference type="ARBA" id="ARBA00004173"/>
    </source>
</evidence>
<dbReference type="InterPro" id="IPR001431">
    <property type="entry name" value="Pept_M16_Zn_BS"/>
</dbReference>
<dbReference type="EMBL" id="CAJNOC010004458">
    <property type="protein sequence ID" value="CAF1022527.1"/>
    <property type="molecule type" value="Genomic_DNA"/>
</dbReference>
<comment type="similarity">
    <text evidence="4 15">Belongs to the peptidase M16 family.</text>
</comment>
<dbReference type="InterPro" id="IPR050361">
    <property type="entry name" value="MPP/UQCRC_Complex"/>
</dbReference>
<evidence type="ECO:0000256" key="10">
    <source>
        <dbReference type="ARBA" id="ARBA00022833"/>
    </source>
</evidence>
<dbReference type="GO" id="GO:0006627">
    <property type="term" value="P:protein processing involved in protein targeting to mitochondrion"/>
    <property type="evidence" value="ECO:0007669"/>
    <property type="project" value="TreeGrafter"/>
</dbReference>
<evidence type="ECO:0000256" key="6">
    <source>
        <dbReference type="ARBA" id="ARBA00020510"/>
    </source>
</evidence>
<dbReference type="InterPro" id="IPR011249">
    <property type="entry name" value="Metalloenz_LuxS/M16"/>
</dbReference>
<accession>A0A814ICE0</accession>
<dbReference type="Gene3D" id="3.30.830.10">
    <property type="entry name" value="Metalloenzyme, LuxS/M16 peptidase-like"/>
    <property type="match status" value="2"/>
</dbReference>
<comment type="subcellular location">
    <subcellularLocation>
        <location evidence="3">Mitochondrion</location>
    </subcellularLocation>
</comment>
<comment type="catalytic activity">
    <reaction evidence="1">
        <text>Release of N-terminal transit peptides from precursor proteins imported into the mitochondrion, typically with Arg in position P2.</text>
        <dbReference type="EC" id="3.4.24.64"/>
    </reaction>
</comment>
<gene>
    <name evidence="18" type="ORF">OXX778_LOCUS17452</name>
</gene>
<evidence type="ECO:0000256" key="1">
    <source>
        <dbReference type="ARBA" id="ARBA00001098"/>
    </source>
</evidence>
<dbReference type="AlphaFoldDB" id="A0A814ICE0"/>
<dbReference type="OrthoDB" id="10251424at2759"/>
<dbReference type="SUPFAM" id="SSF63411">
    <property type="entry name" value="LuxS/MPP-like metallohydrolase"/>
    <property type="match status" value="2"/>
</dbReference>
<keyword evidence="19" id="KW-1185">Reference proteome</keyword>
<feature type="domain" description="Peptidase M16 C-terminal" evidence="17">
    <location>
        <begin position="203"/>
        <end position="387"/>
    </location>
</feature>
<evidence type="ECO:0000256" key="7">
    <source>
        <dbReference type="ARBA" id="ARBA00022670"/>
    </source>
</evidence>
<reference evidence="18" key="1">
    <citation type="submission" date="2021-02" db="EMBL/GenBank/DDBJ databases">
        <authorList>
            <person name="Nowell W R."/>
        </authorList>
    </citation>
    <scope>NUCLEOTIDE SEQUENCE</scope>
    <source>
        <strain evidence="18">Ploen Becks lab</strain>
    </source>
</reference>
<evidence type="ECO:0000256" key="8">
    <source>
        <dbReference type="ARBA" id="ARBA00022723"/>
    </source>
</evidence>
<keyword evidence="12" id="KW-0482">Metalloprotease</keyword>
<evidence type="ECO:0000259" key="17">
    <source>
        <dbReference type="Pfam" id="PF05193"/>
    </source>
</evidence>
<evidence type="ECO:0000256" key="15">
    <source>
        <dbReference type="RuleBase" id="RU004447"/>
    </source>
</evidence>
<dbReference type="EC" id="3.4.24.64" evidence="5"/>
<keyword evidence="7" id="KW-0645">Protease</keyword>
<dbReference type="GO" id="GO:0046872">
    <property type="term" value="F:metal ion binding"/>
    <property type="evidence" value="ECO:0007669"/>
    <property type="project" value="UniProtKB-KW"/>
</dbReference>
<keyword evidence="9" id="KW-0378">Hydrolase</keyword>
<dbReference type="FunFam" id="3.30.830.10:FF:000002">
    <property type="entry name" value="Mitochondrial-processing peptidase subunit beta"/>
    <property type="match status" value="1"/>
</dbReference>
<comment type="caution">
    <text evidence="18">The sequence shown here is derived from an EMBL/GenBank/DDBJ whole genome shotgun (WGS) entry which is preliminary data.</text>
</comment>
<protein>
    <recommendedName>
        <fullName evidence="6">Mitochondrial-processing peptidase subunit beta</fullName>
        <ecNumber evidence="5">3.4.24.64</ecNumber>
    </recommendedName>
    <alternativeName>
        <fullName evidence="14">Beta-MPP</fullName>
    </alternativeName>
</protein>
<keyword evidence="11" id="KW-0809">Transit peptide</keyword>
<keyword evidence="10" id="KW-0862">Zinc</keyword>
<dbReference type="Pfam" id="PF00675">
    <property type="entry name" value="Peptidase_M16"/>
    <property type="match status" value="1"/>
</dbReference>
<dbReference type="FunFam" id="3.30.830.10:FF:000001">
    <property type="entry name" value="Mitochondrial-processing peptidase subunit beta, mitochondrial"/>
    <property type="match status" value="1"/>
</dbReference>
<dbReference type="InterPro" id="IPR011765">
    <property type="entry name" value="Pept_M16_N"/>
</dbReference>
<dbReference type="PANTHER" id="PTHR11851">
    <property type="entry name" value="METALLOPROTEASE"/>
    <property type="match status" value="1"/>
</dbReference>